<dbReference type="PANTHER" id="PTHR15503:SF45">
    <property type="entry name" value="RNA-DIRECTED DNA POLYMERASE HOMOLOG"/>
    <property type="match status" value="1"/>
</dbReference>
<feature type="region of interest" description="Disordered" evidence="1">
    <location>
        <begin position="83"/>
        <end position="102"/>
    </location>
</feature>
<dbReference type="CDD" id="cd00303">
    <property type="entry name" value="retropepsin_like"/>
    <property type="match status" value="1"/>
</dbReference>
<evidence type="ECO:0000313" key="3">
    <source>
        <dbReference type="EMBL" id="WVZ85187.1"/>
    </source>
</evidence>
<dbReference type="AlphaFoldDB" id="A0AAQ3U8R9"/>
<name>A0AAQ3U8R9_PASNO</name>
<dbReference type="EMBL" id="CP144751">
    <property type="protein sequence ID" value="WVZ85187.1"/>
    <property type="molecule type" value="Genomic_DNA"/>
</dbReference>
<feature type="domain" description="Retrotransposon gag" evidence="2">
    <location>
        <begin position="2"/>
        <end position="51"/>
    </location>
</feature>
<dbReference type="Pfam" id="PF08284">
    <property type="entry name" value="RVP_2"/>
    <property type="match status" value="1"/>
</dbReference>
<protein>
    <recommendedName>
        <fullName evidence="2">Retrotransposon gag domain-containing protein</fullName>
    </recommendedName>
</protein>
<organism evidence="3 4">
    <name type="scientific">Paspalum notatum var. saurae</name>
    <dbReference type="NCBI Taxonomy" id="547442"/>
    <lineage>
        <taxon>Eukaryota</taxon>
        <taxon>Viridiplantae</taxon>
        <taxon>Streptophyta</taxon>
        <taxon>Embryophyta</taxon>
        <taxon>Tracheophyta</taxon>
        <taxon>Spermatophyta</taxon>
        <taxon>Magnoliopsida</taxon>
        <taxon>Liliopsida</taxon>
        <taxon>Poales</taxon>
        <taxon>Poaceae</taxon>
        <taxon>PACMAD clade</taxon>
        <taxon>Panicoideae</taxon>
        <taxon>Andropogonodae</taxon>
        <taxon>Paspaleae</taxon>
        <taxon>Paspalinae</taxon>
        <taxon>Paspalum</taxon>
    </lineage>
</organism>
<dbReference type="Proteomes" id="UP001341281">
    <property type="component" value="Chromosome 07"/>
</dbReference>
<dbReference type="CDD" id="cd01647">
    <property type="entry name" value="RT_LTR"/>
    <property type="match status" value="1"/>
</dbReference>
<dbReference type="Gene3D" id="3.30.70.270">
    <property type="match status" value="1"/>
</dbReference>
<proteinExistence type="predicted"/>
<feature type="compositionally biased region" description="Polar residues" evidence="1">
    <location>
        <begin position="92"/>
        <end position="101"/>
    </location>
</feature>
<dbReference type="InterPro" id="IPR021109">
    <property type="entry name" value="Peptidase_aspartic_dom_sf"/>
</dbReference>
<reference evidence="3 4" key="1">
    <citation type="submission" date="2024-02" db="EMBL/GenBank/DDBJ databases">
        <title>High-quality chromosome-scale genome assembly of Pensacola bahiagrass (Paspalum notatum Flugge var. saurae).</title>
        <authorList>
            <person name="Vega J.M."/>
            <person name="Podio M."/>
            <person name="Orjuela J."/>
            <person name="Siena L.A."/>
            <person name="Pessino S.C."/>
            <person name="Combes M.C."/>
            <person name="Mariac C."/>
            <person name="Albertini E."/>
            <person name="Pupilli F."/>
            <person name="Ortiz J.P.A."/>
            <person name="Leblanc O."/>
        </authorList>
    </citation>
    <scope>NUCLEOTIDE SEQUENCE [LARGE SCALE GENOMIC DNA]</scope>
    <source>
        <strain evidence="3">R1</strain>
        <tissue evidence="3">Leaf</tissue>
    </source>
</reference>
<dbReference type="InterPro" id="IPR005162">
    <property type="entry name" value="Retrotrans_gag_dom"/>
</dbReference>
<dbReference type="PANTHER" id="PTHR15503">
    <property type="entry name" value="LDOC1 RELATED"/>
    <property type="match status" value="1"/>
</dbReference>
<gene>
    <name evidence="3" type="ORF">U9M48_032137</name>
</gene>
<dbReference type="InterPro" id="IPR032567">
    <property type="entry name" value="RTL1-rel"/>
</dbReference>
<dbReference type="Pfam" id="PF03732">
    <property type="entry name" value="Retrotrans_gag"/>
    <property type="match status" value="1"/>
</dbReference>
<dbReference type="Gene3D" id="2.40.70.10">
    <property type="entry name" value="Acid Proteases"/>
    <property type="match status" value="1"/>
</dbReference>
<sequence>MEQKQREFRELKQGSRTVMQYVQTFIQLSQYSPGDVADDPSRAARLLQGFDPTLQTHLGRRYQSFSELVDTALDMENRLRVANEDQKRKHQASSAPGQSYASKHGIKTSCIKESYNISAPRNPINTNLIVKRLLLSIGGEDFIISPVVLPHQGIDVILGMNWMNENYAVLDIGSRTVQLKSNVSGKILKVHIPNQKHIEPTVNATELQEIKKIPVACEFPNVFPEKLPGLPPDRNVEFSIELVPDMAPVSKRPYRMAPDELKELKTQLQEQLDKGFIRPSSSPWGCPALIVENKDQGGKRLCVDYRPLNAVTIKNKYPLPHIDILFDQLTGARVFSKIDLRSGYYQIKI</sequence>
<dbReference type="SUPFAM" id="SSF56672">
    <property type="entry name" value="DNA/RNA polymerases"/>
    <property type="match status" value="1"/>
</dbReference>
<dbReference type="Gene3D" id="3.10.10.10">
    <property type="entry name" value="HIV Type 1 Reverse Transcriptase, subunit A, domain 1"/>
    <property type="match status" value="1"/>
</dbReference>
<dbReference type="InterPro" id="IPR043502">
    <property type="entry name" value="DNA/RNA_pol_sf"/>
</dbReference>
<dbReference type="InterPro" id="IPR043128">
    <property type="entry name" value="Rev_trsase/Diguanyl_cyclase"/>
</dbReference>
<accession>A0AAQ3U8R9</accession>
<evidence type="ECO:0000259" key="2">
    <source>
        <dbReference type="Pfam" id="PF03732"/>
    </source>
</evidence>
<keyword evidence="4" id="KW-1185">Reference proteome</keyword>
<evidence type="ECO:0000313" key="4">
    <source>
        <dbReference type="Proteomes" id="UP001341281"/>
    </source>
</evidence>
<evidence type="ECO:0000256" key="1">
    <source>
        <dbReference type="SAM" id="MobiDB-lite"/>
    </source>
</evidence>